<evidence type="ECO:0000313" key="2">
    <source>
        <dbReference type="EMBL" id="APW37219.1"/>
    </source>
</evidence>
<organism evidence="2 3">
    <name type="scientific">Rhodoferax koreensis</name>
    <dbReference type="NCBI Taxonomy" id="1842727"/>
    <lineage>
        <taxon>Bacteria</taxon>
        <taxon>Pseudomonadati</taxon>
        <taxon>Pseudomonadota</taxon>
        <taxon>Betaproteobacteria</taxon>
        <taxon>Burkholderiales</taxon>
        <taxon>Comamonadaceae</taxon>
        <taxon>Rhodoferax</taxon>
    </lineage>
</organism>
<dbReference type="Proteomes" id="UP000186609">
    <property type="component" value="Chromosome"/>
</dbReference>
<dbReference type="KEGG" id="rhy:RD110_08410"/>
<evidence type="ECO:0000313" key="3">
    <source>
        <dbReference type="Proteomes" id="UP000186609"/>
    </source>
</evidence>
<dbReference type="InterPro" id="IPR051604">
    <property type="entry name" value="Ergot_Alk_Oxidoreductase"/>
</dbReference>
<protein>
    <submittedName>
        <fullName evidence="2">NmrA family transcriptional regulator</fullName>
    </submittedName>
</protein>
<dbReference type="EMBL" id="CP019236">
    <property type="protein sequence ID" value="APW37219.1"/>
    <property type="molecule type" value="Genomic_DNA"/>
</dbReference>
<dbReference type="STRING" id="1842727.RD110_08410"/>
<dbReference type="Gene3D" id="3.40.50.720">
    <property type="entry name" value="NAD(P)-binding Rossmann-like Domain"/>
    <property type="match status" value="1"/>
</dbReference>
<dbReference type="InterPro" id="IPR036291">
    <property type="entry name" value="NAD(P)-bd_dom_sf"/>
</dbReference>
<dbReference type="CDD" id="cd05251">
    <property type="entry name" value="NmrA_like_SDR_a"/>
    <property type="match status" value="1"/>
</dbReference>
<dbReference type="RefSeq" id="WP_076198511.1">
    <property type="nucleotide sequence ID" value="NZ_CP019236.1"/>
</dbReference>
<dbReference type="PANTHER" id="PTHR43162">
    <property type="match status" value="1"/>
</dbReference>
<accession>A0A1P8JTX9</accession>
<gene>
    <name evidence="2" type="ORF">RD110_08410</name>
</gene>
<evidence type="ECO:0000259" key="1">
    <source>
        <dbReference type="Pfam" id="PF05368"/>
    </source>
</evidence>
<dbReference type="Gene3D" id="3.90.25.10">
    <property type="entry name" value="UDP-galactose 4-epimerase, domain 1"/>
    <property type="match status" value="1"/>
</dbReference>
<keyword evidence="3" id="KW-1185">Reference proteome</keyword>
<feature type="domain" description="NmrA-like" evidence="1">
    <location>
        <begin position="2"/>
        <end position="258"/>
    </location>
</feature>
<name>A0A1P8JTX9_9BURK</name>
<dbReference type="Pfam" id="PF05368">
    <property type="entry name" value="NmrA"/>
    <property type="match status" value="1"/>
</dbReference>
<dbReference type="AlphaFoldDB" id="A0A1P8JTX9"/>
<dbReference type="SUPFAM" id="SSF51735">
    <property type="entry name" value="NAD(P)-binding Rossmann-fold domains"/>
    <property type="match status" value="1"/>
</dbReference>
<reference evidence="2 3" key="1">
    <citation type="submission" date="2017-01" db="EMBL/GenBank/DDBJ databases">
        <authorList>
            <person name="Mah S.A."/>
            <person name="Swanson W.J."/>
            <person name="Moy G.W."/>
            <person name="Vacquier V.D."/>
        </authorList>
    </citation>
    <scope>NUCLEOTIDE SEQUENCE [LARGE SCALE GENOMIC DNA]</scope>
    <source>
        <strain evidence="2 3">DCY110</strain>
    </source>
</reference>
<dbReference type="OrthoDB" id="9798669at2"/>
<dbReference type="InterPro" id="IPR008030">
    <property type="entry name" value="NmrA-like"/>
</dbReference>
<dbReference type="PANTHER" id="PTHR43162:SF1">
    <property type="entry name" value="PRESTALK A DIFFERENTIATION PROTEIN A"/>
    <property type="match status" value="1"/>
</dbReference>
<sequence length="291" mass="31433">MTILVTGSTGRIGARVVAQLAQSGATVRALTRSPEKARFPAGVTAIAGDLLDAQAMRQALAGVKTLFLLVSNAADELTQAINTLGLAREAGVQGIVYLSVTRSAGYTDVSHFTAKHAVEKMIEQLDLPATILRPSYFIQNDVAQKDLLQQAGLYVSPVGTVGVSMVDVRDIADAAVLELLRRHHAAQALPRETYELSGPQALTGPSLAAIWSEVLGRPVRYAGDDLDSFEKNVATRAPAWLAYDMRAMMRRYQQDGAVATDTDIARLTTLLGRPPRSYRDFALETARQWQA</sequence>
<proteinExistence type="predicted"/>